<comment type="subcellular location">
    <subcellularLocation>
        <location evidence="1">Cell membrane</location>
        <topology evidence="1">Multi-pass membrane protein</topology>
    </subcellularLocation>
</comment>
<feature type="region of interest" description="Disordered" evidence="7">
    <location>
        <begin position="211"/>
        <end position="230"/>
    </location>
</feature>
<evidence type="ECO:0000256" key="7">
    <source>
        <dbReference type="SAM" id="MobiDB-lite"/>
    </source>
</evidence>
<evidence type="ECO:0000256" key="1">
    <source>
        <dbReference type="ARBA" id="ARBA00004651"/>
    </source>
</evidence>
<evidence type="ECO:0000256" key="2">
    <source>
        <dbReference type="ARBA" id="ARBA00022475"/>
    </source>
</evidence>
<evidence type="ECO:0000256" key="6">
    <source>
        <dbReference type="ARBA" id="ARBA00023224"/>
    </source>
</evidence>
<evidence type="ECO:0000256" key="5">
    <source>
        <dbReference type="ARBA" id="ARBA00023180"/>
    </source>
</evidence>
<feature type="transmembrane region" description="Helical" evidence="8">
    <location>
        <begin position="54"/>
        <end position="76"/>
    </location>
</feature>
<keyword evidence="10" id="KW-1185">Reference proteome</keyword>
<sequence>MGRGKRGPPQNGQTSLQNYQAQIQLTVAVIVIIFNLMEIFVLKFLQRSRRTFEYLLLSLSISDLLFGITVVVMSTAQIFGCRSVLKQAHFLYLIFAVFISFTYIVGDARSFTSHLAANALQIIVSGTARKLSGHFKRVFFIIGLSWIIPIAVMFGILVDAHVNKNGKVKKQINLGILVCVLFANAFFIPSYIILISKLCNLQNKVAPIDQETTTSSPTSLSTKSTSRVGTNNRTKVNTARQRHILLLTCLTAFAFSGCTLPIAIAQFQSGNGEIPFYAKLLLVLNSALNSVFYFGYWRLRKFVKRRKAKRRT</sequence>
<organism evidence="9 10">
    <name type="scientific">Clytia hemisphaerica</name>
    <dbReference type="NCBI Taxonomy" id="252671"/>
    <lineage>
        <taxon>Eukaryota</taxon>
        <taxon>Metazoa</taxon>
        <taxon>Cnidaria</taxon>
        <taxon>Hydrozoa</taxon>
        <taxon>Hydroidolina</taxon>
        <taxon>Leptothecata</taxon>
        <taxon>Obeliida</taxon>
        <taxon>Clytiidae</taxon>
        <taxon>Clytia</taxon>
    </lineage>
</organism>
<feature type="transmembrane region" description="Helical" evidence="8">
    <location>
        <begin position="88"/>
        <end position="106"/>
    </location>
</feature>
<dbReference type="AlphaFoldDB" id="A0A7M5U646"/>
<evidence type="ECO:0000313" key="10">
    <source>
        <dbReference type="Proteomes" id="UP000594262"/>
    </source>
</evidence>
<dbReference type="PANTHER" id="PTHR24246:SF27">
    <property type="entry name" value="ADENOSINE RECEPTOR, ISOFORM A"/>
    <property type="match status" value="1"/>
</dbReference>
<feature type="transmembrane region" description="Helical" evidence="8">
    <location>
        <begin position="244"/>
        <end position="264"/>
    </location>
</feature>
<proteinExistence type="predicted"/>
<dbReference type="EnsemblMetazoa" id="CLYHEMT006778.1">
    <property type="protein sequence ID" value="CLYHEMP006778.1"/>
    <property type="gene ID" value="CLYHEMG006778"/>
</dbReference>
<evidence type="ECO:0008006" key="11">
    <source>
        <dbReference type="Google" id="ProtNLM"/>
    </source>
</evidence>
<feature type="transmembrane region" description="Helical" evidence="8">
    <location>
        <begin position="276"/>
        <end position="297"/>
    </location>
</feature>
<keyword evidence="8" id="KW-0472">Membrane</keyword>
<dbReference type="SUPFAM" id="SSF81321">
    <property type="entry name" value="Family A G protein-coupled receptor-like"/>
    <property type="match status" value="1"/>
</dbReference>
<keyword evidence="4" id="KW-0675">Receptor</keyword>
<dbReference type="PANTHER" id="PTHR24246">
    <property type="entry name" value="OLFACTORY RECEPTOR AND ADENOSINE RECEPTOR"/>
    <property type="match status" value="1"/>
</dbReference>
<feature type="compositionally biased region" description="Low complexity" evidence="7">
    <location>
        <begin position="212"/>
        <end position="226"/>
    </location>
</feature>
<evidence type="ECO:0000313" key="9">
    <source>
        <dbReference type="EnsemblMetazoa" id="CLYHEMP006778.1"/>
    </source>
</evidence>
<reference evidence="9" key="1">
    <citation type="submission" date="2021-01" db="UniProtKB">
        <authorList>
            <consortium name="EnsemblMetazoa"/>
        </authorList>
    </citation>
    <scope>IDENTIFICATION</scope>
</reference>
<dbReference type="GO" id="GO:0004930">
    <property type="term" value="F:G protein-coupled receptor activity"/>
    <property type="evidence" value="ECO:0007669"/>
    <property type="project" value="UniProtKB-KW"/>
</dbReference>
<protein>
    <recommendedName>
        <fullName evidence="11">G-protein coupled receptors family 1 profile domain-containing protein</fullName>
    </recommendedName>
</protein>
<feature type="transmembrane region" description="Helical" evidence="8">
    <location>
        <begin position="172"/>
        <end position="194"/>
    </location>
</feature>
<keyword evidence="6" id="KW-0807">Transducer</keyword>
<accession>A0A7M5U646</accession>
<keyword evidence="8" id="KW-0812">Transmembrane</keyword>
<evidence type="ECO:0000256" key="3">
    <source>
        <dbReference type="ARBA" id="ARBA00023040"/>
    </source>
</evidence>
<dbReference type="Proteomes" id="UP000594262">
    <property type="component" value="Unplaced"/>
</dbReference>
<dbReference type="Gene3D" id="1.20.1070.10">
    <property type="entry name" value="Rhodopsin 7-helix transmembrane proteins"/>
    <property type="match status" value="1"/>
</dbReference>
<feature type="transmembrane region" description="Helical" evidence="8">
    <location>
        <begin position="23"/>
        <end position="42"/>
    </location>
</feature>
<evidence type="ECO:0000256" key="4">
    <source>
        <dbReference type="ARBA" id="ARBA00023170"/>
    </source>
</evidence>
<keyword evidence="5" id="KW-0325">Glycoprotein</keyword>
<keyword evidence="2" id="KW-1003">Cell membrane</keyword>
<evidence type="ECO:0000256" key="8">
    <source>
        <dbReference type="SAM" id="Phobius"/>
    </source>
</evidence>
<feature type="transmembrane region" description="Helical" evidence="8">
    <location>
        <begin position="138"/>
        <end position="160"/>
    </location>
</feature>
<name>A0A7M5U646_9CNID</name>
<keyword evidence="3" id="KW-0297">G-protein coupled receptor</keyword>
<dbReference type="GO" id="GO:0005886">
    <property type="term" value="C:plasma membrane"/>
    <property type="evidence" value="ECO:0007669"/>
    <property type="project" value="UniProtKB-SubCell"/>
</dbReference>
<keyword evidence="8" id="KW-1133">Transmembrane helix</keyword>